<keyword evidence="3" id="KW-1185">Reference proteome</keyword>
<organism evidence="2 3">
    <name type="scientific">Denitromonas iodatirespirans</name>
    <dbReference type="NCBI Taxonomy" id="2795389"/>
    <lineage>
        <taxon>Bacteria</taxon>
        <taxon>Pseudomonadati</taxon>
        <taxon>Pseudomonadota</taxon>
        <taxon>Betaproteobacteria</taxon>
        <taxon>Rhodocyclales</taxon>
        <taxon>Zoogloeaceae</taxon>
        <taxon>Denitromonas</taxon>
    </lineage>
</organism>
<dbReference type="Pfam" id="PF13302">
    <property type="entry name" value="Acetyltransf_3"/>
    <property type="match status" value="1"/>
</dbReference>
<dbReference type="InterPro" id="IPR016181">
    <property type="entry name" value="Acyl_CoA_acyltransferase"/>
</dbReference>
<evidence type="ECO:0000259" key="1">
    <source>
        <dbReference type="PROSITE" id="PS51186"/>
    </source>
</evidence>
<dbReference type="PROSITE" id="PS51186">
    <property type="entry name" value="GNAT"/>
    <property type="match status" value="1"/>
</dbReference>
<dbReference type="InterPro" id="IPR051531">
    <property type="entry name" value="N-acetyltransferase"/>
</dbReference>
<accession>A0A944DAJ7</accession>
<gene>
    <name evidence="2" type="ORF">I8J34_10215</name>
</gene>
<dbReference type="EMBL" id="JAEKFT010000009">
    <property type="protein sequence ID" value="MBT0961546.1"/>
    <property type="molecule type" value="Genomic_DNA"/>
</dbReference>
<evidence type="ECO:0000313" key="2">
    <source>
        <dbReference type="EMBL" id="MBT0961546.1"/>
    </source>
</evidence>
<dbReference type="SUPFAM" id="SSF55729">
    <property type="entry name" value="Acyl-CoA N-acyltransferases (Nat)"/>
    <property type="match status" value="1"/>
</dbReference>
<reference evidence="3" key="1">
    <citation type="journal article" date="2022" name="ISME J.">
        <title>Genetic and phylogenetic analysis of dissimilatory iodate-reducing bacteria identifies potential niches across the world's oceans.</title>
        <authorList>
            <person name="Reyes-Umana V."/>
            <person name="Henning Z."/>
            <person name="Lee K."/>
            <person name="Barnum T.P."/>
            <person name="Coates J.D."/>
        </authorList>
    </citation>
    <scope>NUCLEOTIDE SEQUENCE [LARGE SCALE GENOMIC DNA]</scope>
    <source>
        <strain evidence="3">IR12</strain>
    </source>
</reference>
<dbReference type="AlphaFoldDB" id="A0A944DAJ7"/>
<evidence type="ECO:0000313" key="3">
    <source>
        <dbReference type="Proteomes" id="UP000694660"/>
    </source>
</evidence>
<dbReference type="InterPro" id="IPR000182">
    <property type="entry name" value="GNAT_dom"/>
</dbReference>
<dbReference type="PANTHER" id="PTHR43792">
    <property type="entry name" value="GNAT FAMILY, PUTATIVE (AFU_ORTHOLOGUE AFUA_3G00765)-RELATED-RELATED"/>
    <property type="match status" value="1"/>
</dbReference>
<dbReference type="Gene3D" id="3.40.630.30">
    <property type="match status" value="1"/>
</dbReference>
<protein>
    <submittedName>
        <fullName evidence="2">GNAT family N-acetyltransferase</fullName>
    </submittedName>
</protein>
<dbReference type="Proteomes" id="UP000694660">
    <property type="component" value="Unassembled WGS sequence"/>
</dbReference>
<dbReference type="GO" id="GO:0016747">
    <property type="term" value="F:acyltransferase activity, transferring groups other than amino-acyl groups"/>
    <property type="evidence" value="ECO:0007669"/>
    <property type="project" value="InterPro"/>
</dbReference>
<feature type="domain" description="N-acetyltransferase" evidence="1">
    <location>
        <begin position="15"/>
        <end position="182"/>
    </location>
</feature>
<dbReference type="PANTHER" id="PTHR43792:SF1">
    <property type="entry name" value="N-ACETYLTRANSFERASE DOMAIN-CONTAINING PROTEIN"/>
    <property type="match status" value="1"/>
</dbReference>
<name>A0A944DAJ7_DENI1</name>
<proteinExistence type="predicted"/>
<comment type="caution">
    <text evidence="2">The sequence shown here is derived from an EMBL/GenBank/DDBJ whole genome shotgun (WGS) entry which is preliminary data.</text>
</comment>
<sequence>MPAPREIIEFETPRLRLRQWQESDRAPFAALNADPEVMAHFPSPLSRAGSDALAERCESLIAERGWGFWAVELKASGAFIGFVGLHVPMVILPFSPCVEIGWRLALPHWGQGYAGEAAEGVLAVGFGRLALAEIVSFTALGNARSRALMKRLGMRQAGQFMHPSVPVGSPLRAHCWYHLSAQVWRERQQMDEFSTRSA</sequence>